<dbReference type="AlphaFoldDB" id="A0A0S3T6Z5"/>
<reference evidence="2 3" key="1">
    <citation type="journal article" date="2015" name="Sci. Rep.">
        <title>The power of single molecule real-time sequencing technology in the de novo assembly of a eukaryotic genome.</title>
        <authorList>
            <person name="Sakai H."/>
            <person name="Naito K."/>
            <person name="Ogiso-Tanaka E."/>
            <person name="Takahashi Y."/>
            <person name="Iseki K."/>
            <person name="Muto C."/>
            <person name="Satou K."/>
            <person name="Teruya K."/>
            <person name="Shiroma A."/>
            <person name="Shimoji M."/>
            <person name="Hirano T."/>
            <person name="Itoh T."/>
            <person name="Kaga A."/>
            <person name="Tomooka N."/>
        </authorList>
    </citation>
    <scope>NUCLEOTIDE SEQUENCE [LARGE SCALE GENOMIC DNA]</scope>
    <source>
        <strain evidence="3">cv. Shumari</strain>
    </source>
</reference>
<dbReference type="FunFam" id="1.10.8.430:FF:000003">
    <property type="entry name" value="Probable disease resistance protein At5g66910"/>
    <property type="match status" value="1"/>
</dbReference>
<accession>A0A0S3T6Z5</accession>
<sequence>MRSKVHHLKQLEEDECWKVFEEQALKDDDLELNDEKKEIGRRIVEKCKGLPLALKTIGSLLRTKSSISDWKSVLGKRHMGLTKRS</sequence>
<protein>
    <submittedName>
        <fullName evidence="2">Uncharacterized protein</fullName>
    </submittedName>
</protein>
<keyword evidence="3" id="KW-1185">Reference proteome</keyword>
<gene>
    <name evidence="2" type="primary">Vigan.11G015800</name>
    <name evidence="2" type="ORF">VIGAN_11015800</name>
</gene>
<dbReference type="PANTHER" id="PTHR36766:SF70">
    <property type="entry name" value="DISEASE RESISTANCE PROTEIN RGA4"/>
    <property type="match status" value="1"/>
</dbReference>
<name>A0A0S3T6Z5_PHAAN</name>
<dbReference type="SUPFAM" id="SSF52540">
    <property type="entry name" value="P-loop containing nucleoside triphosphate hydrolases"/>
    <property type="match status" value="1"/>
</dbReference>
<dbReference type="OrthoDB" id="1435119at2759"/>
<proteinExistence type="predicted"/>
<dbReference type="Proteomes" id="UP000291084">
    <property type="component" value="Chromosome 11"/>
</dbReference>
<dbReference type="PANTHER" id="PTHR36766">
    <property type="entry name" value="PLANT BROAD-SPECTRUM MILDEW RESISTANCE PROTEIN RPW8"/>
    <property type="match status" value="1"/>
</dbReference>
<dbReference type="InterPro" id="IPR042197">
    <property type="entry name" value="Apaf_helical"/>
</dbReference>
<dbReference type="EMBL" id="AP015044">
    <property type="protein sequence ID" value="BAU01010.1"/>
    <property type="molecule type" value="Genomic_DNA"/>
</dbReference>
<dbReference type="GO" id="GO:0006952">
    <property type="term" value="P:defense response"/>
    <property type="evidence" value="ECO:0007669"/>
    <property type="project" value="UniProtKB-KW"/>
</dbReference>
<evidence type="ECO:0000256" key="1">
    <source>
        <dbReference type="ARBA" id="ARBA00022821"/>
    </source>
</evidence>
<evidence type="ECO:0000313" key="2">
    <source>
        <dbReference type="EMBL" id="BAU01010.1"/>
    </source>
</evidence>
<keyword evidence="1" id="KW-0611">Plant defense</keyword>
<dbReference type="GO" id="GO:0043531">
    <property type="term" value="F:ADP binding"/>
    <property type="evidence" value="ECO:0007669"/>
    <property type="project" value="InterPro"/>
</dbReference>
<dbReference type="InterPro" id="IPR027417">
    <property type="entry name" value="P-loop_NTPase"/>
</dbReference>
<dbReference type="Gene3D" id="1.10.8.430">
    <property type="entry name" value="Helical domain of apoptotic protease-activating factors"/>
    <property type="match status" value="1"/>
</dbReference>
<evidence type="ECO:0000313" key="3">
    <source>
        <dbReference type="Proteomes" id="UP000291084"/>
    </source>
</evidence>
<organism evidence="2 3">
    <name type="scientific">Vigna angularis var. angularis</name>
    <dbReference type="NCBI Taxonomy" id="157739"/>
    <lineage>
        <taxon>Eukaryota</taxon>
        <taxon>Viridiplantae</taxon>
        <taxon>Streptophyta</taxon>
        <taxon>Embryophyta</taxon>
        <taxon>Tracheophyta</taxon>
        <taxon>Spermatophyta</taxon>
        <taxon>Magnoliopsida</taxon>
        <taxon>eudicotyledons</taxon>
        <taxon>Gunneridae</taxon>
        <taxon>Pentapetalae</taxon>
        <taxon>rosids</taxon>
        <taxon>fabids</taxon>
        <taxon>Fabales</taxon>
        <taxon>Fabaceae</taxon>
        <taxon>Papilionoideae</taxon>
        <taxon>50 kb inversion clade</taxon>
        <taxon>NPAAA clade</taxon>
        <taxon>indigoferoid/millettioid clade</taxon>
        <taxon>Phaseoleae</taxon>
        <taxon>Vigna</taxon>
    </lineage>
</organism>